<evidence type="ECO:0000313" key="2">
    <source>
        <dbReference type="EMBL" id="GAA4540866.1"/>
    </source>
</evidence>
<name>A0ABP8RK43_9PSEU</name>
<keyword evidence="1" id="KW-0472">Membrane</keyword>
<sequence>MTTTPHHDGAAARYRADLDAPAGLGTPYPGQGDPWTGLPGVQFPYPRTPDQAQPYLTFPTARRPQPSSVLATRIVGLIATILAALWPAFFALIALAFGLGMENLAGILVGVVVAVLAIGWPVAFWFATSRARRVRPVLVALVPTVVTAGWTLFLVISG</sequence>
<dbReference type="EMBL" id="BAABGT010000022">
    <property type="protein sequence ID" value="GAA4540866.1"/>
    <property type="molecule type" value="Genomic_DNA"/>
</dbReference>
<feature type="transmembrane region" description="Helical" evidence="1">
    <location>
        <begin position="104"/>
        <end position="126"/>
    </location>
</feature>
<accession>A0ABP8RK43</accession>
<keyword evidence="1" id="KW-1133">Transmembrane helix</keyword>
<evidence type="ECO:0000313" key="3">
    <source>
        <dbReference type="Proteomes" id="UP001501598"/>
    </source>
</evidence>
<dbReference type="RefSeq" id="WP_345413905.1">
    <property type="nucleotide sequence ID" value="NZ_BAABGT010000022.1"/>
</dbReference>
<feature type="transmembrane region" description="Helical" evidence="1">
    <location>
        <begin position="74"/>
        <end position="98"/>
    </location>
</feature>
<protein>
    <submittedName>
        <fullName evidence="2">Uncharacterized protein</fullName>
    </submittedName>
</protein>
<evidence type="ECO:0000256" key="1">
    <source>
        <dbReference type="SAM" id="Phobius"/>
    </source>
</evidence>
<keyword evidence="1" id="KW-0812">Transmembrane</keyword>
<keyword evidence="3" id="KW-1185">Reference proteome</keyword>
<dbReference type="Proteomes" id="UP001501598">
    <property type="component" value="Unassembled WGS sequence"/>
</dbReference>
<reference evidence="3" key="1">
    <citation type="journal article" date="2019" name="Int. J. Syst. Evol. Microbiol.">
        <title>The Global Catalogue of Microorganisms (GCM) 10K type strain sequencing project: providing services to taxonomists for standard genome sequencing and annotation.</title>
        <authorList>
            <consortium name="The Broad Institute Genomics Platform"/>
            <consortium name="The Broad Institute Genome Sequencing Center for Infectious Disease"/>
            <person name="Wu L."/>
            <person name="Ma J."/>
        </authorList>
    </citation>
    <scope>NUCLEOTIDE SEQUENCE [LARGE SCALE GENOMIC DNA]</scope>
    <source>
        <strain evidence="3">JCM 17906</strain>
    </source>
</reference>
<feature type="transmembrane region" description="Helical" evidence="1">
    <location>
        <begin position="138"/>
        <end position="156"/>
    </location>
</feature>
<proteinExistence type="predicted"/>
<gene>
    <name evidence="2" type="ORF">GCM10023175_14050</name>
</gene>
<comment type="caution">
    <text evidence="2">The sequence shown here is derived from an EMBL/GenBank/DDBJ whole genome shotgun (WGS) entry which is preliminary data.</text>
</comment>
<organism evidence="2 3">
    <name type="scientific">Pseudonocardia xishanensis</name>
    <dbReference type="NCBI Taxonomy" id="630995"/>
    <lineage>
        <taxon>Bacteria</taxon>
        <taxon>Bacillati</taxon>
        <taxon>Actinomycetota</taxon>
        <taxon>Actinomycetes</taxon>
        <taxon>Pseudonocardiales</taxon>
        <taxon>Pseudonocardiaceae</taxon>
        <taxon>Pseudonocardia</taxon>
    </lineage>
</organism>